<dbReference type="Proteomes" id="UP000078003">
    <property type="component" value="Unassembled WGS sequence"/>
</dbReference>
<dbReference type="PROSITE" id="PS51257">
    <property type="entry name" value="PROKAR_LIPOPROTEIN"/>
    <property type="match status" value="1"/>
</dbReference>
<sequence>MTNKTFALPLLLAALAVSACVHTQPNASHASLADECEQLAKDINTLANGSLCYRESSEASRYFNDLSRILQFNHPKTDQCRQQARRSSNPNRTARPQNNDLGKLCADTRAERNRLRRQVEAFADSKMAEYAAAEAPKRGISAAELLRQTRADEAARRARVDAAIRRIEGR</sequence>
<gene>
    <name evidence="3" type="ORF">A7P85_01755</name>
</gene>
<dbReference type="RefSeq" id="WP_064104034.1">
    <property type="nucleotide sequence ID" value="NZ_LXSF01000001.1"/>
</dbReference>
<evidence type="ECO:0000313" key="3">
    <source>
        <dbReference type="EMBL" id="OAM18427.1"/>
    </source>
</evidence>
<evidence type="ECO:0000313" key="4">
    <source>
        <dbReference type="Proteomes" id="UP000078003"/>
    </source>
</evidence>
<dbReference type="EMBL" id="LXSF01000001">
    <property type="protein sequence ID" value="OAM18427.1"/>
    <property type="molecule type" value="Genomic_DNA"/>
</dbReference>
<name>A0A1A9RIA2_EIKCO</name>
<evidence type="ECO:0000256" key="2">
    <source>
        <dbReference type="SAM" id="SignalP"/>
    </source>
</evidence>
<evidence type="ECO:0000256" key="1">
    <source>
        <dbReference type="SAM" id="MobiDB-lite"/>
    </source>
</evidence>
<dbReference type="AlphaFoldDB" id="A0A1A9RIA2"/>
<protein>
    <submittedName>
        <fullName evidence="3">Uncharacterized protein</fullName>
    </submittedName>
</protein>
<accession>A0A1A9RIA2</accession>
<organism evidence="3 4">
    <name type="scientific">Eikenella corrodens</name>
    <dbReference type="NCBI Taxonomy" id="539"/>
    <lineage>
        <taxon>Bacteria</taxon>
        <taxon>Pseudomonadati</taxon>
        <taxon>Pseudomonadota</taxon>
        <taxon>Betaproteobacteria</taxon>
        <taxon>Neisseriales</taxon>
        <taxon>Neisseriaceae</taxon>
        <taxon>Eikenella</taxon>
    </lineage>
</organism>
<keyword evidence="2" id="KW-0732">Signal</keyword>
<comment type="caution">
    <text evidence="3">The sequence shown here is derived from an EMBL/GenBank/DDBJ whole genome shotgun (WGS) entry which is preliminary data.</text>
</comment>
<feature type="compositionally biased region" description="Polar residues" evidence="1">
    <location>
        <begin position="80"/>
        <end position="100"/>
    </location>
</feature>
<feature type="signal peptide" evidence="2">
    <location>
        <begin position="1"/>
        <end position="19"/>
    </location>
</feature>
<reference evidence="4" key="1">
    <citation type="submission" date="2016-05" db="EMBL/GenBank/DDBJ databases">
        <title>Draft genome of Corynebacterium afermentans subsp. afermentans LCDC 88199T.</title>
        <authorList>
            <person name="Bernier A.-M."/>
            <person name="Bernard K."/>
        </authorList>
    </citation>
    <scope>NUCLEOTIDE SEQUENCE [LARGE SCALE GENOMIC DNA]</scope>
    <source>
        <strain evidence="4">NML01-0328</strain>
    </source>
</reference>
<feature type="region of interest" description="Disordered" evidence="1">
    <location>
        <begin position="76"/>
        <end position="102"/>
    </location>
</feature>
<feature type="chain" id="PRO_5008395819" evidence="2">
    <location>
        <begin position="20"/>
        <end position="170"/>
    </location>
</feature>
<proteinExistence type="predicted"/>